<organism evidence="2">
    <name type="scientific">Candidatus Kentrum sp. LPFa</name>
    <dbReference type="NCBI Taxonomy" id="2126335"/>
    <lineage>
        <taxon>Bacteria</taxon>
        <taxon>Pseudomonadati</taxon>
        <taxon>Pseudomonadota</taxon>
        <taxon>Gammaproteobacteria</taxon>
        <taxon>Candidatus Kentrum</taxon>
    </lineage>
</organism>
<dbReference type="EMBL" id="CAADFP010000019">
    <property type="protein sequence ID" value="VFK25116.1"/>
    <property type="molecule type" value="Genomic_DNA"/>
</dbReference>
<evidence type="ECO:0000313" key="1">
    <source>
        <dbReference type="EMBL" id="VFK08599.1"/>
    </source>
</evidence>
<dbReference type="EMBL" id="CAADFM010000018">
    <property type="protein sequence ID" value="VFK08599.1"/>
    <property type="molecule type" value="Genomic_DNA"/>
</dbReference>
<accession>A0A450X759</accession>
<reference evidence="2" key="1">
    <citation type="submission" date="2019-02" db="EMBL/GenBank/DDBJ databases">
        <authorList>
            <person name="Gruber-Vodicka R. H."/>
            <person name="Seah K. B. B."/>
        </authorList>
    </citation>
    <scope>NUCLEOTIDE SEQUENCE</scope>
    <source>
        <strain evidence="1">BECK_S312</strain>
        <strain evidence="2">BECK_S426</strain>
    </source>
</reference>
<dbReference type="AlphaFoldDB" id="A0A450X759"/>
<sequence length="85" mass="8889">MEEPTRAIARRPVQLPRYSVQSTGNLGQLHCGLGGLPGAPGNYMGMLGSCAGWAVERLVVGVIARGGWWSIPIPGSYIGVGVRGK</sequence>
<name>A0A450X759_9GAMM</name>
<evidence type="ECO:0000313" key="2">
    <source>
        <dbReference type="EMBL" id="VFK25116.1"/>
    </source>
</evidence>
<protein>
    <submittedName>
        <fullName evidence="2">Uncharacterized protein</fullName>
    </submittedName>
</protein>
<proteinExistence type="predicted"/>
<gene>
    <name evidence="1" type="ORF">BECKLPF1236A_GA0070988_1001831</name>
    <name evidence="2" type="ORF">BECKLPF1236C_GA0070990_100192</name>
</gene>